<dbReference type="Proteomes" id="UP000838412">
    <property type="component" value="Chromosome 10"/>
</dbReference>
<proteinExistence type="predicted"/>
<dbReference type="EMBL" id="OV696695">
    <property type="protein sequence ID" value="CAH1238222.1"/>
    <property type="molecule type" value="Genomic_DNA"/>
</dbReference>
<evidence type="ECO:0000313" key="2">
    <source>
        <dbReference type="Proteomes" id="UP000838412"/>
    </source>
</evidence>
<keyword evidence="2" id="KW-1185">Reference proteome</keyword>
<gene>
    <name evidence="1" type="primary">Hypp5549</name>
    <name evidence="1" type="ORF">BLAG_LOCUS2917</name>
</gene>
<accession>A0A8J9VDL6</accession>
<evidence type="ECO:0000313" key="1">
    <source>
        <dbReference type="EMBL" id="CAH1238222.1"/>
    </source>
</evidence>
<dbReference type="AlphaFoldDB" id="A0A8J9VDL6"/>
<name>A0A8J9VDL6_BRALA</name>
<organism evidence="1 2">
    <name type="scientific">Branchiostoma lanceolatum</name>
    <name type="common">Common lancelet</name>
    <name type="synonym">Amphioxus lanceolatum</name>
    <dbReference type="NCBI Taxonomy" id="7740"/>
    <lineage>
        <taxon>Eukaryota</taxon>
        <taxon>Metazoa</taxon>
        <taxon>Chordata</taxon>
        <taxon>Cephalochordata</taxon>
        <taxon>Leptocardii</taxon>
        <taxon>Amphioxiformes</taxon>
        <taxon>Branchiostomatidae</taxon>
        <taxon>Branchiostoma</taxon>
    </lineage>
</organism>
<sequence>MMQIYGEVGEGVFGLGALQGVEAVAPLLWEGVGGHVVLHCLVVEGVYSAVGEGVWFVAEEGVLLAVGEGVLIAVGEGVLSAEGEGVLSVEGEGAWDHDHQGVVVEGVLVKNWARSF</sequence>
<reference evidence="1" key="1">
    <citation type="submission" date="2022-01" db="EMBL/GenBank/DDBJ databases">
        <authorList>
            <person name="Braso-Vives M."/>
        </authorList>
    </citation>
    <scope>NUCLEOTIDE SEQUENCE</scope>
</reference>
<protein>
    <submittedName>
        <fullName evidence="1">Hypp5549 protein</fullName>
    </submittedName>
</protein>